<dbReference type="Proteomes" id="UP000251123">
    <property type="component" value="Unassembled WGS sequence"/>
</dbReference>
<protein>
    <submittedName>
        <fullName evidence="1">Uncharacterized protein</fullName>
    </submittedName>
</protein>
<reference evidence="1 2" key="1">
    <citation type="submission" date="2018-06" db="EMBL/GenBank/DDBJ databases">
        <authorList>
            <consortium name="Pathogen Informatics"/>
            <person name="Doyle S."/>
        </authorList>
    </citation>
    <scope>NUCLEOTIDE SEQUENCE [LARGE SCALE GENOMIC DNA]</scope>
    <source>
        <strain evidence="1 2">NCTC9601</strain>
    </source>
</reference>
<proteinExistence type="predicted"/>
<dbReference type="EMBL" id="UASN01000015">
    <property type="protein sequence ID" value="SPX54141.1"/>
    <property type="molecule type" value="Genomic_DNA"/>
</dbReference>
<name>A0A2X1SKE0_KLEPN</name>
<evidence type="ECO:0000313" key="2">
    <source>
        <dbReference type="Proteomes" id="UP000251123"/>
    </source>
</evidence>
<gene>
    <name evidence="1" type="ORF">NCTC9601_01277</name>
</gene>
<sequence length="143" mass="16275">MVLHHFHGFRQLVAEGIRRDLQRVFEMAHLIFIVVAHIDKHGIRIVKHRVDFRRLEILPHIGGVKRGIVDAVGDDTNRELSGAAPRKDLPSFLHGDIETQPRQRRIEAIEKLTQSLNVALRHADLRVDPFPGQIDAAKDLQLG</sequence>
<dbReference type="AlphaFoldDB" id="A0A2X1SKE0"/>
<accession>A0A2X1SKE0</accession>
<organism evidence="1 2">
    <name type="scientific">Klebsiella pneumoniae</name>
    <dbReference type="NCBI Taxonomy" id="573"/>
    <lineage>
        <taxon>Bacteria</taxon>
        <taxon>Pseudomonadati</taxon>
        <taxon>Pseudomonadota</taxon>
        <taxon>Gammaproteobacteria</taxon>
        <taxon>Enterobacterales</taxon>
        <taxon>Enterobacteriaceae</taxon>
        <taxon>Klebsiella/Raoultella group</taxon>
        <taxon>Klebsiella</taxon>
        <taxon>Klebsiella pneumoniae complex</taxon>
    </lineage>
</organism>
<evidence type="ECO:0000313" key="1">
    <source>
        <dbReference type="EMBL" id="SPX54141.1"/>
    </source>
</evidence>